<dbReference type="RefSeq" id="WP_375735522.1">
    <property type="nucleotide sequence ID" value="NZ_JBCGDC010000072.1"/>
</dbReference>
<dbReference type="EMBL" id="JBCGDC010000072">
    <property type="protein sequence ID" value="MFB6395880.1"/>
    <property type="molecule type" value="Genomic_DNA"/>
</dbReference>
<organism evidence="1 2">
    <name type="scientific">Polymorphospora lycopeni</name>
    <dbReference type="NCBI Taxonomy" id="3140240"/>
    <lineage>
        <taxon>Bacteria</taxon>
        <taxon>Bacillati</taxon>
        <taxon>Actinomycetota</taxon>
        <taxon>Actinomycetes</taxon>
        <taxon>Micromonosporales</taxon>
        <taxon>Micromonosporaceae</taxon>
        <taxon>Polymorphospora</taxon>
    </lineage>
</organism>
<protein>
    <submittedName>
        <fullName evidence="1">Uncharacterized protein</fullName>
    </submittedName>
</protein>
<proteinExistence type="predicted"/>
<dbReference type="Proteomes" id="UP001582793">
    <property type="component" value="Unassembled WGS sequence"/>
</dbReference>
<reference evidence="1 2" key="1">
    <citation type="submission" date="2024-04" db="EMBL/GenBank/DDBJ databases">
        <title>Polymorphospora sp. isolated from Baiyangdian Lake in Xiong'an New Area.</title>
        <authorList>
            <person name="Zhang X."/>
            <person name="Liu J."/>
        </authorList>
    </citation>
    <scope>NUCLEOTIDE SEQUENCE [LARGE SCALE GENOMIC DNA]</scope>
    <source>
        <strain evidence="1 2">2-325</strain>
    </source>
</reference>
<keyword evidence="2" id="KW-1185">Reference proteome</keyword>
<accession>A0ABV5CVF7</accession>
<gene>
    <name evidence="1" type="ORF">AAFH96_22600</name>
</gene>
<name>A0ABV5CVF7_9ACTN</name>
<sequence length="130" mass="14732">MGFDLVVLAVDQCATDAEIRATADRCRSPHHPEGDLDERIVGFYETLRVRYPDFSPHDQDSPWMTTPLDVGIDHVSMCLSFGERSDPALRLVDELAQRHELTVYDPQDGKVTRPADVREPLDPAILIFDR</sequence>
<evidence type="ECO:0000313" key="2">
    <source>
        <dbReference type="Proteomes" id="UP001582793"/>
    </source>
</evidence>
<evidence type="ECO:0000313" key="1">
    <source>
        <dbReference type="EMBL" id="MFB6395880.1"/>
    </source>
</evidence>
<comment type="caution">
    <text evidence="1">The sequence shown here is derived from an EMBL/GenBank/DDBJ whole genome shotgun (WGS) entry which is preliminary data.</text>
</comment>